<keyword evidence="5" id="KW-1185">Reference proteome</keyword>
<evidence type="ECO:0000256" key="2">
    <source>
        <dbReference type="PROSITE-ProRule" id="PRU01161"/>
    </source>
</evidence>
<protein>
    <submittedName>
        <fullName evidence="4">NTE family protein</fullName>
    </submittedName>
</protein>
<feature type="short sequence motif" description="GXSXG" evidence="2">
    <location>
        <begin position="37"/>
        <end position="41"/>
    </location>
</feature>
<dbReference type="PANTHER" id="PTHR46394">
    <property type="entry name" value="ANNEXIN"/>
    <property type="match status" value="1"/>
</dbReference>
<dbReference type="PROSITE" id="PS51635">
    <property type="entry name" value="PNPLA"/>
    <property type="match status" value="1"/>
</dbReference>
<dbReference type="PANTHER" id="PTHR46394:SF1">
    <property type="entry name" value="PNPLA DOMAIN-CONTAINING PROTEIN"/>
    <property type="match status" value="1"/>
</dbReference>
<feature type="domain" description="PNPLA" evidence="3">
    <location>
        <begin position="6"/>
        <end position="213"/>
    </location>
</feature>
<evidence type="ECO:0000313" key="4">
    <source>
        <dbReference type="EMBL" id="MBB5159579.1"/>
    </source>
</evidence>
<name>A0A840QJY8_9PSEU</name>
<dbReference type="EMBL" id="JACHIW010000002">
    <property type="protein sequence ID" value="MBB5159579.1"/>
    <property type="molecule type" value="Genomic_DNA"/>
</dbReference>
<feature type="short sequence motif" description="DGA/G" evidence="2">
    <location>
        <begin position="200"/>
        <end position="202"/>
    </location>
</feature>
<dbReference type="GO" id="GO:0016787">
    <property type="term" value="F:hydrolase activity"/>
    <property type="evidence" value="ECO:0007669"/>
    <property type="project" value="UniProtKB-UniRule"/>
</dbReference>
<accession>A0A840QJY8</accession>
<keyword evidence="1 2" id="KW-0443">Lipid metabolism</keyword>
<keyword evidence="2" id="KW-0442">Lipid degradation</keyword>
<dbReference type="InterPro" id="IPR052580">
    <property type="entry name" value="Lipid_Hydrolase"/>
</dbReference>
<dbReference type="Pfam" id="PF01734">
    <property type="entry name" value="Patatin"/>
    <property type="match status" value="1"/>
</dbReference>
<evidence type="ECO:0000259" key="3">
    <source>
        <dbReference type="PROSITE" id="PS51635"/>
    </source>
</evidence>
<dbReference type="RefSeq" id="WP_184732034.1">
    <property type="nucleotide sequence ID" value="NZ_JACHIW010000002.1"/>
</dbReference>
<dbReference type="Gene3D" id="3.40.1090.10">
    <property type="entry name" value="Cytosolic phospholipase A2 catalytic domain"/>
    <property type="match status" value="2"/>
</dbReference>
<dbReference type="Proteomes" id="UP000584374">
    <property type="component" value="Unassembled WGS sequence"/>
</dbReference>
<reference evidence="4 5" key="1">
    <citation type="submission" date="2020-08" db="EMBL/GenBank/DDBJ databases">
        <title>Sequencing the genomes of 1000 actinobacteria strains.</title>
        <authorList>
            <person name="Klenk H.-P."/>
        </authorList>
    </citation>
    <scope>NUCLEOTIDE SEQUENCE [LARGE SCALE GENOMIC DNA]</scope>
    <source>
        <strain evidence="4 5">DSM 45584</strain>
    </source>
</reference>
<gene>
    <name evidence="4" type="ORF">BJ970_007178</name>
</gene>
<dbReference type="InterPro" id="IPR016035">
    <property type="entry name" value="Acyl_Trfase/lysoPLipase"/>
</dbReference>
<proteinExistence type="predicted"/>
<feature type="active site" description="Proton acceptor" evidence="2">
    <location>
        <position position="200"/>
    </location>
</feature>
<comment type="caution">
    <text evidence="4">The sequence shown here is derived from an EMBL/GenBank/DDBJ whole genome shotgun (WGS) entry which is preliminary data.</text>
</comment>
<feature type="active site" description="Nucleophile" evidence="2">
    <location>
        <position position="39"/>
    </location>
</feature>
<sequence>MPQADLVLEGGGVKGLGTVAAVTRLMEHGYRFPRIAGTSVGAMVGAFAAAGADAARIRSCMRSLDLSRIPDRGRPGLPLISEGLALLTRSGAYAGDYLQEWLDRELGALGAKTFGDLRRDSAEDASDDDANIQRYKLVVLVTDITHGRLLRLPWDYHLLHLDPDVQSVADAVRMSMSLPLFFEPQRLTDPVTGEVSLIVDGAVLSNFPVEIFDRTDGAQPRWPTFGIRLLPDLPEGIDDVFPGLGRPLPPPFEVLKKVVITAFVGHDQSHLDRPEVRKRMITIDTSGVGITEFDVSPANRHLLTSRARIAVDSFLAAWDGRPSHAAATSA</sequence>
<dbReference type="SUPFAM" id="SSF52151">
    <property type="entry name" value="FabD/lysophospholipase-like"/>
    <property type="match status" value="1"/>
</dbReference>
<evidence type="ECO:0000256" key="1">
    <source>
        <dbReference type="ARBA" id="ARBA00023098"/>
    </source>
</evidence>
<dbReference type="GO" id="GO:0016042">
    <property type="term" value="P:lipid catabolic process"/>
    <property type="evidence" value="ECO:0007669"/>
    <property type="project" value="UniProtKB-UniRule"/>
</dbReference>
<organism evidence="4 5">
    <name type="scientific">Saccharopolyspora phatthalungensis</name>
    <dbReference type="NCBI Taxonomy" id="664693"/>
    <lineage>
        <taxon>Bacteria</taxon>
        <taxon>Bacillati</taxon>
        <taxon>Actinomycetota</taxon>
        <taxon>Actinomycetes</taxon>
        <taxon>Pseudonocardiales</taxon>
        <taxon>Pseudonocardiaceae</taxon>
        <taxon>Saccharopolyspora</taxon>
    </lineage>
</organism>
<dbReference type="InterPro" id="IPR002641">
    <property type="entry name" value="PNPLA_dom"/>
</dbReference>
<dbReference type="AlphaFoldDB" id="A0A840QJY8"/>
<evidence type="ECO:0000313" key="5">
    <source>
        <dbReference type="Proteomes" id="UP000584374"/>
    </source>
</evidence>
<keyword evidence="2" id="KW-0378">Hydrolase</keyword>
<feature type="short sequence motif" description="GXGXXG" evidence="2">
    <location>
        <begin position="10"/>
        <end position="15"/>
    </location>
</feature>